<proteinExistence type="predicted"/>
<keyword evidence="2" id="KW-1185">Reference proteome</keyword>
<sequence>MNPSQGSYGPEQRQLLETAAAELYTRAVEVGSLTVDSSTFPADTTERAAVDLLIDLGLLTQRDDPKLFHPVDPSSIQSRVVVPLGQQGAELLAESARWAEVFGELGQTYRRAPQVGDQAVTEIRGYANINRYLQAIVADARKELLTAQPSGGRSAATLAVAAARDIKALERGVQMRTLYQHSARRSTATRDYVQAVSAHGGEVRTLDEFFNRLIVVDRELAIIPGAEGNHVAVATHQPALVAYLTDVFERAWERARPYTTRDAAMARDIAEDVRAITIRMLVEGHSDPASAKRIGVSTRTYAGYIAALKEEYGVQTRFQLGYAMRNEGRNDGPDEVS</sequence>
<name>A0ABT9NL95_9ACTN</name>
<comment type="caution">
    <text evidence="1">The sequence shown here is derived from an EMBL/GenBank/DDBJ whole genome shotgun (WGS) entry which is preliminary data.</text>
</comment>
<dbReference type="Proteomes" id="UP001240447">
    <property type="component" value="Unassembled WGS sequence"/>
</dbReference>
<dbReference type="Gene3D" id="3.30.870.10">
    <property type="entry name" value="Endonuclease Chain A"/>
    <property type="match status" value="1"/>
</dbReference>
<evidence type="ECO:0000313" key="2">
    <source>
        <dbReference type="Proteomes" id="UP001240447"/>
    </source>
</evidence>
<evidence type="ECO:0000313" key="1">
    <source>
        <dbReference type="EMBL" id="MDP9821196.1"/>
    </source>
</evidence>
<reference evidence="1 2" key="1">
    <citation type="submission" date="2023-07" db="EMBL/GenBank/DDBJ databases">
        <title>Sequencing the genomes of 1000 actinobacteria strains.</title>
        <authorList>
            <person name="Klenk H.-P."/>
        </authorList>
    </citation>
    <scope>NUCLEOTIDE SEQUENCE [LARGE SCALE GENOMIC DNA]</scope>
    <source>
        <strain evidence="1 2">GD13</strain>
    </source>
</reference>
<dbReference type="SUPFAM" id="SSF56024">
    <property type="entry name" value="Phospholipase D/nuclease"/>
    <property type="match status" value="1"/>
</dbReference>
<protein>
    <submittedName>
        <fullName evidence="1">Sugar-specific transcriptional regulator TrmB</fullName>
    </submittedName>
</protein>
<dbReference type="PANTHER" id="PTHR34293">
    <property type="entry name" value="HTH-TYPE TRANSCRIPTIONAL REGULATOR TRMBL2"/>
    <property type="match status" value="1"/>
</dbReference>
<gene>
    <name evidence="1" type="ORF">J2S59_001005</name>
</gene>
<dbReference type="InterPro" id="IPR051797">
    <property type="entry name" value="TrmB-like"/>
</dbReference>
<organism evidence="1 2">
    <name type="scientific">Nocardioides massiliensis</name>
    <dbReference type="NCBI Taxonomy" id="1325935"/>
    <lineage>
        <taxon>Bacteria</taxon>
        <taxon>Bacillati</taxon>
        <taxon>Actinomycetota</taxon>
        <taxon>Actinomycetes</taxon>
        <taxon>Propionibacteriales</taxon>
        <taxon>Nocardioidaceae</taxon>
        <taxon>Nocardioides</taxon>
    </lineage>
</organism>
<dbReference type="PANTHER" id="PTHR34293:SF1">
    <property type="entry name" value="HTH-TYPE TRANSCRIPTIONAL REGULATOR TRMBL2"/>
    <property type="match status" value="1"/>
</dbReference>
<dbReference type="RefSeq" id="WP_306824876.1">
    <property type="nucleotide sequence ID" value="NZ_JAUSQM010000001.1"/>
</dbReference>
<accession>A0ABT9NL95</accession>
<dbReference type="EMBL" id="JAUSQM010000001">
    <property type="protein sequence ID" value="MDP9821196.1"/>
    <property type="molecule type" value="Genomic_DNA"/>
</dbReference>